<gene>
    <name evidence="1" type="ORF">BT62DRAFT_1076376</name>
</gene>
<organism evidence="1 2">
    <name type="scientific">Guyanagaster necrorhizus</name>
    <dbReference type="NCBI Taxonomy" id="856835"/>
    <lineage>
        <taxon>Eukaryota</taxon>
        <taxon>Fungi</taxon>
        <taxon>Dikarya</taxon>
        <taxon>Basidiomycota</taxon>
        <taxon>Agaricomycotina</taxon>
        <taxon>Agaricomycetes</taxon>
        <taxon>Agaricomycetidae</taxon>
        <taxon>Agaricales</taxon>
        <taxon>Marasmiineae</taxon>
        <taxon>Physalacriaceae</taxon>
        <taxon>Guyanagaster</taxon>
    </lineage>
</organism>
<protein>
    <submittedName>
        <fullName evidence="1">Uncharacterized protein</fullName>
    </submittedName>
</protein>
<evidence type="ECO:0000313" key="1">
    <source>
        <dbReference type="EMBL" id="KAG7445963.1"/>
    </source>
</evidence>
<reference evidence="1" key="1">
    <citation type="submission" date="2020-11" db="EMBL/GenBank/DDBJ databases">
        <title>Adaptations for nitrogen fixation in a non-lichenized fungal sporocarp promotes dispersal by wood-feeding termites.</title>
        <authorList>
            <consortium name="DOE Joint Genome Institute"/>
            <person name="Koch R.A."/>
            <person name="Yoon G."/>
            <person name="Arayal U."/>
            <person name="Lail K."/>
            <person name="Amirebrahimi M."/>
            <person name="Labutti K."/>
            <person name="Lipzen A."/>
            <person name="Riley R."/>
            <person name="Barry K."/>
            <person name="Henrissat B."/>
            <person name="Grigoriev I.V."/>
            <person name="Herr J.R."/>
            <person name="Aime M.C."/>
        </authorList>
    </citation>
    <scope>NUCLEOTIDE SEQUENCE</scope>
    <source>
        <strain evidence="1">MCA 3950</strain>
    </source>
</reference>
<dbReference type="EMBL" id="MU250535">
    <property type="protein sequence ID" value="KAG7445963.1"/>
    <property type="molecule type" value="Genomic_DNA"/>
</dbReference>
<dbReference type="RefSeq" id="XP_043039463.1">
    <property type="nucleotide sequence ID" value="XM_043179214.1"/>
</dbReference>
<name>A0A9P7VR83_9AGAR</name>
<sequence length="447" mass="51695">MPIQMTDWTRYRCGVAPFDGLLDAETKAALALLTPQPRSTSRGNIRRDAFQKLKRVRHDADQALHAHRIAVSPIRRLPPEILSEFFLRARKTDEETLYAKYSITKTRTDCHTTPPSVIRPLRFFRRPSIVVVIGLPYGGLTQDTLFRVLFSHSHQWRVYLEADCNGSSMWDILRAVRWRLSMLRKISFRYGDYNPRSAVNIFEIAPQLMDVTLIPESPCLVPFRLPYSQLHRIRYYESDTRHQLDILLQYHGLEEYIGMYAWCSQVSRESKMLGSMQAAETLSSLRELIRHSKCRLLDLNLGPKLTFHPDGRLLDVLQVTRHSRDFVCDALLVQHIRDPFFSSLAEISNLDQRHRLVPSLKDLGDSPIPEILLTAIINRWAMGNLKKATLEWHKQPMMDSNIVVNLKLKAVKLAGFDGDDSAHFSSRLQMVRIMSDQRITKNDKRPP</sequence>
<evidence type="ECO:0000313" key="2">
    <source>
        <dbReference type="Proteomes" id="UP000812287"/>
    </source>
</evidence>
<comment type="caution">
    <text evidence="1">The sequence shown here is derived from an EMBL/GenBank/DDBJ whole genome shotgun (WGS) entry which is preliminary data.</text>
</comment>
<dbReference type="Proteomes" id="UP000812287">
    <property type="component" value="Unassembled WGS sequence"/>
</dbReference>
<dbReference type="AlphaFoldDB" id="A0A9P7VR83"/>
<keyword evidence="2" id="KW-1185">Reference proteome</keyword>
<dbReference type="GeneID" id="66101508"/>
<proteinExistence type="predicted"/>
<accession>A0A9P7VR83</accession>